<dbReference type="Pfam" id="PF01297">
    <property type="entry name" value="ZnuA"/>
    <property type="match status" value="1"/>
</dbReference>
<keyword evidence="2" id="KW-0732">Signal</keyword>
<evidence type="ECO:0000256" key="4">
    <source>
        <dbReference type="SAM" id="MobiDB-lite"/>
    </source>
</evidence>
<proteinExistence type="inferred from homology"/>
<comment type="similarity">
    <text evidence="3">Belongs to the bacterial solute-binding protein 9 family.</text>
</comment>
<gene>
    <name evidence="5" type="ORF">AVDCRST_MAG93-6076</name>
</gene>
<sequence length="300" mass="32814">MRGRYIASVLAWLLLVGCTSVPVRPQPLNVVATIAPLADWTRKVGGDRVVVEVIVPVGVDPQAYEPTEQQRQQIKAANVVLLNGLGMEPWIDEILDESRSGQIVVESSQFVDPPEAPEPDPTPTSPRGESPQTTPTIVRASRAVLDQETSRYLWLNPRSAIAQVEMIARALTRADAAGFPVYRQNAARYGAALENLDTRFKREVATWPQSVVFATDMFLYPLTQRFRMPLKVVDGDASASAPTGPVFVNRYQAARTEGIPLPPGAVVLDPLGGANYEELMLTLIVSMTDAMVHNERGSIE</sequence>
<dbReference type="EMBL" id="CADCTR010002044">
    <property type="protein sequence ID" value="CAA9328381.1"/>
    <property type="molecule type" value="Genomic_DNA"/>
</dbReference>
<dbReference type="InterPro" id="IPR006128">
    <property type="entry name" value="Lipoprotein_PsaA-like"/>
</dbReference>
<feature type="region of interest" description="Disordered" evidence="4">
    <location>
        <begin position="107"/>
        <end position="135"/>
    </location>
</feature>
<dbReference type="InterPro" id="IPR006127">
    <property type="entry name" value="ZnuA-like"/>
</dbReference>
<evidence type="ECO:0000256" key="1">
    <source>
        <dbReference type="ARBA" id="ARBA00022448"/>
    </source>
</evidence>
<dbReference type="InterPro" id="IPR006129">
    <property type="entry name" value="AdhesinB"/>
</dbReference>
<evidence type="ECO:0000313" key="5">
    <source>
        <dbReference type="EMBL" id="CAA9328381.1"/>
    </source>
</evidence>
<dbReference type="GO" id="GO:0030001">
    <property type="term" value="P:metal ion transport"/>
    <property type="evidence" value="ECO:0007669"/>
    <property type="project" value="InterPro"/>
</dbReference>
<reference evidence="5" key="1">
    <citation type="submission" date="2020-02" db="EMBL/GenBank/DDBJ databases">
        <authorList>
            <person name="Meier V. D."/>
        </authorList>
    </citation>
    <scope>NUCLEOTIDE SEQUENCE</scope>
    <source>
        <strain evidence="5">AVDCRST_MAG93</strain>
    </source>
</reference>
<dbReference type="PRINTS" id="PR00690">
    <property type="entry name" value="ADHESNFAMILY"/>
</dbReference>
<accession>A0A6J4LAL8</accession>
<feature type="compositionally biased region" description="Pro residues" evidence="4">
    <location>
        <begin position="114"/>
        <end position="124"/>
    </location>
</feature>
<dbReference type="SUPFAM" id="SSF53807">
    <property type="entry name" value="Helical backbone' metal receptor"/>
    <property type="match status" value="1"/>
</dbReference>
<dbReference type="GO" id="GO:0046872">
    <property type="term" value="F:metal ion binding"/>
    <property type="evidence" value="ECO:0007669"/>
    <property type="project" value="InterPro"/>
</dbReference>
<evidence type="ECO:0008006" key="6">
    <source>
        <dbReference type="Google" id="ProtNLM"/>
    </source>
</evidence>
<dbReference type="GO" id="GO:0007155">
    <property type="term" value="P:cell adhesion"/>
    <property type="evidence" value="ECO:0007669"/>
    <property type="project" value="InterPro"/>
</dbReference>
<dbReference type="InterPro" id="IPR050492">
    <property type="entry name" value="Bact_metal-bind_prot9"/>
</dbReference>
<dbReference type="AlphaFoldDB" id="A0A6J4LAL8"/>
<organism evidence="5">
    <name type="scientific">uncultured Chloroflexia bacterium</name>
    <dbReference type="NCBI Taxonomy" id="1672391"/>
    <lineage>
        <taxon>Bacteria</taxon>
        <taxon>Bacillati</taxon>
        <taxon>Chloroflexota</taxon>
        <taxon>Chloroflexia</taxon>
        <taxon>environmental samples</taxon>
    </lineage>
</organism>
<dbReference type="PRINTS" id="PR00691">
    <property type="entry name" value="ADHESINB"/>
</dbReference>
<dbReference type="Gene3D" id="3.40.50.1980">
    <property type="entry name" value="Nitrogenase molybdenum iron protein domain"/>
    <property type="match status" value="1"/>
</dbReference>
<keyword evidence="1 3" id="KW-0813">Transport</keyword>
<dbReference type="PROSITE" id="PS51257">
    <property type="entry name" value="PROKAR_LIPOPROTEIN"/>
    <property type="match status" value="1"/>
</dbReference>
<protein>
    <recommendedName>
        <fullName evidence="6">Zinc ABC transporter, substrate-binding protein ZnuA</fullName>
    </recommendedName>
</protein>
<evidence type="ECO:0000256" key="2">
    <source>
        <dbReference type="ARBA" id="ARBA00022729"/>
    </source>
</evidence>
<name>A0A6J4LAL8_9CHLR</name>
<evidence type="ECO:0000256" key="3">
    <source>
        <dbReference type="RuleBase" id="RU003512"/>
    </source>
</evidence>
<dbReference type="PANTHER" id="PTHR42953">
    <property type="entry name" value="HIGH-AFFINITY ZINC UPTAKE SYSTEM PROTEIN ZNUA-RELATED"/>
    <property type="match status" value="1"/>
</dbReference>